<dbReference type="STRING" id="331678.Cphamn1_1536"/>
<dbReference type="EMBL" id="CP001101">
    <property type="protein sequence ID" value="ACE04462.1"/>
    <property type="molecule type" value="Genomic_DNA"/>
</dbReference>
<dbReference type="SUPFAM" id="SSF50956">
    <property type="entry name" value="Thermostable phytase (3-phytase)"/>
    <property type="match status" value="1"/>
</dbReference>
<organism evidence="2">
    <name type="scientific">Chlorobium phaeobacteroides (strain BS1)</name>
    <dbReference type="NCBI Taxonomy" id="331678"/>
    <lineage>
        <taxon>Bacteria</taxon>
        <taxon>Pseudomonadati</taxon>
        <taxon>Chlorobiota</taxon>
        <taxon>Chlorobiia</taxon>
        <taxon>Chlorobiales</taxon>
        <taxon>Chlorobiaceae</taxon>
        <taxon>Chlorobium/Pelodictyon group</taxon>
        <taxon>Chlorobium</taxon>
    </lineage>
</organism>
<dbReference type="Pfam" id="PF02333">
    <property type="entry name" value="Phytase"/>
    <property type="match status" value="1"/>
</dbReference>
<dbReference type="GO" id="GO:0016158">
    <property type="term" value="F:inositol hexakisphosphate 3-phosphatase activity"/>
    <property type="evidence" value="ECO:0007669"/>
    <property type="project" value="InterPro"/>
</dbReference>
<dbReference type="OrthoDB" id="8696437at2"/>
<dbReference type="PROSITE" id="PS51662">
    <property type="entry name" value="BP_PHYTASE"/>
    <property type="match status" value="1"/>
</dbReference>
<evidence type="ECO:0000259" key="1">
    <source>
        <dbReference type="PROSITE" id="PS51662"/>
    </source>
</evidence>
<dbReference type="HOGENOM" id="CLU_044211_0_0_10"/>
<sequence length="356" mass="39458">MKKVLPILALIGVGGILASCHNNIEQTIEPLAVTDSVRHDSEDPAIWINKENPSKSLVLATDKHKDGALYVFDLEGKAIHKKTIKGLARPNNVDVGYGFPLNGNNVDIAVVTERLENRIRIFRLPDMTAIDNGGVPVFQGEEYNAPMGIAFYKRPSDGKMYVIVSRKQGPTDGTYLWQYLLEDSGNGYITAHKARAFGQWSGQQEIEAVAVDNELGYVYYSDECVGVRKYHADPETPDANRELSLFATKGFAEDHEGVAIWKTGETDGYIIVSDQAAGKLRLYPRNGKDLHEPHKHELVGIVQTGAKETDGIEAAAELVTEEYPSGLLVAMSDDKTYHYYSLKDIPDKQDKPRQSH</sequence>
<accession>B3EJU3</accession>
<feature type="domain" description="BPP" evidence="1">
    <location>
        <begin position="18"/>
        <end position="349"/>
    </location>
</feature>
<dbReference type="PROSITE" id="PS51257">
    <property type="entry name" value="PROKAR_LIPOPROTEIN"/>
    <property type="match status" value="1"/>
</dbReference>
<dbReference type="KEGG" id="cpb:Cphamn1_1536"/>
<dbReference type="InterPro" id="IPR011042">
    <property type="entry name" value="6-blade_b-propeller_TolB-like"/>
</dbReference>
<proteinExistence type="predicted"/>
<dbReference type="eggNOG" id="COG4247">
    <property type="taxonomic scope" value="Bacteria"/>
</dbReference>
<dbReference type="Gene3D" id="2.120.10.30">
    <property type="entry name" value="TolB, C-terminal domain"/>
    <property type="match status" value="1"/>
</dbReference>
<gene>
    <name evidence="2" type="ordered locus">Cphamn1_1536</name>
</gene>
<reference evidence="2" key="1">
    <citation type="submission" date="2008-06" db="EMBL/GenBank/DDBJ databases">
        <title>Complete sequence of Chlorobium phaeobacteroides BS1.</title>
        <authorList>
            <consortium name="US DOE Joint Genome Institute"/>
            <person name="Lucas S."/>
            <person name="Copeland A."/>
            <person name="Lapidus A."/>
            <person name="Glavina del Rio T."/>
            <person name="Dalin E."/>
            <person name="Tice H."/>
            <person name="Bruce D."/>
            <person name="Goodwin L."/>
            <person name="Pitluck S."/>
            <person name="Schmutz J."/>
            <person name="Larimer F."/>
            <person name="Land M."/>
            <person name="Hauser L."/>
            <person name="Kyrpides N."/>
            <person name="Ovchinnikova G."/>
            <person name="Li T."/>
            <person name="Liu Z."/>
            <person name="Zhao F."/>
            <person name="Overmann J."/>
            <person name="Bryant D.A."/>
            <person name="Richardson P."/>
        </authorList>
    </citation>
    <scope>NUCLEOTIDE SEQUENCE [LARGE SCALE GENOMIC DNA]</scope>
    <source>
        <strain evidence="2">BS1</strain>
    </source>
</reference>
<evidence type="ECO:0000313" key="2">
    <source>
        <dbReference type="EMBL" id="ACE04462.1"/>
    </source>
</evidence>
<name>B3EJU3_CHLPB</name>
<dbReference type="InterPro" id="IPR003431">
    <property type="entry name" value="B-propeller_Phytase"/>
</dbReference>
<dbReference type="AlphaFoldDB" id="B3EJU3"/>
<protein>
    <submittedName>
        <fullName evidence="2">Phytase</fullName>
    </submittedName>
</protein>